<reference evidence="2" key="1">
    <citation type="submission" date="2019-08" db="EMBL/GenBank/DDBJ databases">
        <authorList>
            <person name="Kucharzyk K."/>
            <person name="Murdoch R.W."/>
            <person name="Higgins S."/>
            <person name="Loffler F."/>
        </authorList>
    </citation>
    <scope>NUCLEOTIDE SEQUENCE</scope>
</reference>
<gene>
    <name evidence="2" type="ORF">SDC9_11617</name>
</gene>
<dbReference type="PANTHER" id="PTHR33164:SF43">
    <property type="entry name" value="HTH-TYPE TRANSCRIPTIONAL REPRESSOR YETL"/>
    <property type="match status" value="1"/>
</dbReference>
<name>A0A644TI55_9ZZZZ</name>
<dbReference type="Pfam" id="PF01047">
    <property type="entry name" value="MarR"/>
    <property type="match status" value="1"/>
</dbReference>
<comment type="caution">
    <text evidence="2">The sequence shown here is derived from an EMBL/GenBank/DDBJ whole genome shotgun (WGS) entry which is preliminary data.</text>
</comment>
<dbReference type="PROSITE" id="PS50995">
    <property type="entry name" value="HTH_MARR_2"/>
    <property type="match status" value="1"/>
</dbReference>
<evidence type="ECO:0000259" key="1">
    <source>
        <dbReference type="PROSITE" id="PS50995"/>
    </source>
</evidence>
<dbReference type="GO" id="GO:0003700">
    <property type="term" value="F:DNA-binding transcription factor activity"/>
    <property type="evidence" value="ECO:0007669"/>
    <property type="project" value="InterPro"/>
</dbReference>
<dbReference type="InterPro" id="IPR036390">
    <property type="entry name" value="WH_DNA-bd_sf"/>
</dbReference>
<evidence type="ECO:0000313" key="2">
    <source>
        <dbReference type="EMBL" id="MPL65952.1"/>
    </source>
</evidence>
<organism evidence="2">
    <name type="scientific">bioreactor metagenome</name>
    <dbReference type="NCBI Taxonomy" id="1076179"/>
    <lineage>
        <taxon>unclassified sequences</taxon>
        <taxon>metagenomes</taxon>
        <taxon>ecological metagenomes</taxon>
    </lineage>
</organism>
<accession>A0A644TI55</accession>
<feature type="domain" description="HTH marR-type" evidence="1">
    <location>
        <begin position="1"/>
        <end position="130"/>
    </location>
</feature>
<dbReference type="InterPro" id="IPR039422">
    <property type="entry name" value="MarR/SlyA-like"/>
</dbReference>
<dbReference type="GO" id="GO:0006950">
    <property type="term" value="P:response to stress"/>
    <property type="evidence" value="ECO:0007669"/>
    <property type="project" value="TreeGrafter"/>
</dbReference>
<dbReference type="EMBL" id="VSSQ01000030">
    <property type="protein sequence ID" value="MPL65952.1"/>
    <property type="molecule type" value="Genomic_DNA"/>
</dbReference>
<dbReference type="InterPro" id="IPR036388">
    <property type="entry name" value="WH-like_DNA-bd_sf"/>
</dbReference>
<dbReference type="InterPro" id="IPR000835">
    <property type="entry name" value="HTH_MarR-typ"/>
</dbReference>
<sequence>MMGLAYGLWRRKASAALEPFGITFQQYQLVRQARRKGALILSAAAGELGMDKPTLSLVARKCVEAGWLTRTDSMTDRRASRLSLSGLGEELLDKIEALRLFSPESLGDALDVLGSEERSELKRMMDRVSRRARDVFV</sequence>
<dbReference type="PANTHER" id="PTHR33164">
    <property type="entry name" value="TRANSCRIPTIONAL REGULATOR, MARR FAMILY"/>
    <property type="match status" value="1"/>
</dbReference>
<dbReference type="Gene3D" id="1.10.10.10">
    <property type="entry name" value="Winged helix-like DNA-binding domain superfamily/Winged helix DNA-binding domain"/>
    <property type="match status" value="1"/>
</dbReference>
<protein>
    <recommendedName>
        <fullName evidence="1">HTH marR-type domain-containing protein</fullName>
    </recommendedName>
</protein>
<proteinExistence type="predicted"/>
<dbReference type="SMART" id="SM00347">
    <property type="entry name" value="HTH_MARR"/>
    <property type="match status" value="1"/>
</dbReference>
<dbReference type="SUPFAM" id="SSF46785">
    <property type="entry name" value="Winged helix' DNA-binding domain"/>
    <property type="match status" value="1"/>
</dbReference>
<dbReference type="AlphaFoldDB" id="A0A644TI55"/>